<protein>
    <submittedName>
        <fullName evidence="2">Uncharacterized protein</fullName>
    </submittedName>
</protein>
<keyword evidence="3" id="KW-1185">Reference proteome</keyword>
<keyword evidence="1" id="KW-0812">Transmembrane</keyword>
<evidence type="ECO:0000313" key="3">
    <source>
        <dbReference type="Proteomes" id="UP001280629"/>
    </source>
</evidence>
<reference evidence="2 3" key="1">
    <citation type="submission" date="2023-06" db="EMBL/GenBank/DDBJ databases">
        <title>Sporosarcina sp. nov., isolated from Korean traditional fermented seafood 'Jeotgal'.</title>
        <authorList>
            <person name="Yang A.-I."/>
            <person name="Shin N.-R."/>
        </authorList>
    </citation>
    <scope>NUCLEOTIDE SEQUENCE [LARGE SCALE GENOMIC DNA]</scope>
    <source>
        <strain evidence="2 3">KCTC3840</strain>
    </source>
</reference>
<evidence type="ECO:0000313" key="2">
    <source>
        <dbReference type="EMBL" id="MDW0111102.1"/>
    </source>
</evidence>
<proteinExistence type="predicted"/>
<dbReference type="RefSeq" id="WP_317936703.1">
    <property type="nucleotide sequence ID" value="NZ_JAUBDH010000010.1"/>
</dbReference>
<comment type="caution">
    <text evidence="2">The sequence shown here is derived from an EMBL/GenBank/DDBJ whole genome shotgun (WGS) entry which is preliminary data.</text>
</comment>
<dbReference type="Proteomes" id="UP001280629">
    <property type="component" value="Unassembled WGS sequence"/>
</dbReference>
<accession>A0ABU4G2A6</accession>
<organism evidence="2 3">
    <name type="scientific">Sporosarcina aquimarina</name>
    <dbReference type="NCBI Taxonomy" id="114975"/>
    <lineage>
        <taxon>Bacteria</taxon>
        <taxon>Bacillati</taxon>
        <taxon>Bacillota</taxon>
        <taxon>Bacilli</taxon>
        <taxon>Bacillales</taxon>
        <taxon>Caryophanaceae</taxon>
        <taxon>Sporosarcina</taxon>
    </lineage>
</organism>
<keyword evidence="1" id="KW-0472">Membrane</keyword>
<gene>
    <name evidence="2" type="ORF">QT716_13835</name>
</gene>
<sequence length="64" mass="7270">MDMQFIIMVLGNIISTFFQAGIWVVGFFFLLVKTFENGELKKVAGIFTGISLLILFFYSILVNI</sequence>
<dbReference type="EMBL" id="JAUBDH010000010">
    <property type="protein sequence ID" value="MDW0111102.1"/>
    <property type="molecule type" value="Genomic_DNA"/>
</dbReference>
<feature type="transmembrane region" description="Helical" evidence="1">
    <location>
        <begin position="6"/>
        <end position="31"/>
    </location>
</feature>
<evidence type="ECO:0000256" key="1">
    <source>
        <dbReference type="SAM" id="Phobius"/>
    </source>
</evidence>
<name>A0ABU4G2A6_9BACL</name>
<keyword evidence="1" id="KW-1133">Transmembrane helix</keyword>
<feature type="transmembrane region" description="Helical" evidence="1">
    <location>
        <begin position="43"/>
        <end position="61"/>
    </location>
</feature>